<name>A0AAW4MQ57_9FIRM</name>
<dbReference type="EMBL" id="JAHOEF010000014">
    <property type="protein sequence ID" value="MBV3382276.1"/>
    <property type="molecule type" value="Genomic_DNA"/>
</dbReference>
<reference evidence="1 4" key="1">
    <citation type="submission" date="2021-06" db="EMBL/GenBank/DDBJ databases">
        <title>Collection of gut derived symbiotic bacterial strains cultured from healthy donors.</title>
        <authorList>
            <person name="Lin H."/>
            <person name="Littmann E."/>
            <person name="Pamer E.G."/>
        </authorList>
    </citation>
    <scope>NUCLEOTIDE SEQUENCE</scope>
    <source>
        <strain evidence="2 4">MSK.21.70</strain>
        <strain evidence="1">MSK.21.82</strain>
    </source>
</reference>
<keyword evidence="4" id="KW-1185">Reference proteome</keyword>
<dbReference type="Proteomes" id="UP001196408">
    <property type="component" value="Unassembled WGS sequence"/>
</dbReference>
<organism evidence="1 3">
    <name type="scientific">Catenibacterium mitsuokai</name>
    <dbReference type="NCBI Taxonomy" id="100886"/>
    <lineage>
        <taxon>Bacteria</taxon>
        <taxon>Bacillati</taxon>
        <taxon>Bacillota</taxon>
        <taxon>Erysipelotrichia</taxon>
        <taxon>Erysipelotrichales</taxon>
        <taxon>Coprobacillaceae</taxon>
        <taxon>Catenibacterium</taxon>
    </lineage>
</organism>
<dbReference type="EMBL" id="JAHOEL010000015">
    <property type="protein sequence ID" value="MBV3392334.1"/>
    <property type="molecule type" value="Genomic_DNA"/>
</dbReference>
<dbReference type="RefSeq" id="WP_217747247.1">
    <property type="nucleotide sequence ID" value="NZ_JAHOEB010000015.1"/>
</dbReference>
<accession>A0AAW4MQ57</accession>
<sequence length="329" mass="38080">MNTIIINKIMMHMLDFEHRKIYLSEDFCELNDTTQEYYHKKVEKALYSPAIKELVVPSLHELLLRADKMLEDDEEFKKQAKEISEKFFALGSVIEEMPNSNILYVDCYRDGVHMIAALKLNYKYNSVSLVEEENVRITRRQVLPQIGTAVDEAIIIDTDHKKISLIEKKYLIDGKMDTYLNSQWIKGEEKLTDRQKISTMKKVVNKIDDIYHVNDKEALPLVKQEILEKTQMGELVKPIEVVRKVMERDYQAQEESETMLKDLGIGEDDTISLNALGRSVEVVKITLDEDIQITMPVDEYVNGSTFEKKENPDGTVSIVLNNIQDITIK</sequence>
<evidence type="ECO:0000313" key="3">
    <source>
        <dbReference type="Proteomes" id="UP001196408"/>
    </source>
</evidence>
<evidence type="ECO:0000313" key="2">
    <source>
        <dbReference type="EMBL" id="MBV3392334.1"/>
    </source>
</evidence>
<evidence type="ECO:0000313" key="1">
    <source>
        <dbReference type="EMBL" id="MBV3382276.1"/>
    </source>
</evidence>
<comment type="caution">
    <text evidence="1">The sequence shown here is derived from an EMBL/GenBank/DDBJ whole genome shotgun (WGS) entry which is preliminary data.</text>
</comment>
<proteinExistence type="predicted"/>
<protein>
    <submittedName>
        <fullName evidence="1">Nucleoid-associated protein</fullName>
    </submittedName>
</protein>
<dbReference type="Proteomes" id="UP001197492">
    <property type="component" value="Unassembled WGS sequence"/>
</dbReference>
<gene>
    <name evidence="1" type="ORF">KSV97_03330</name>
    <name evidence="2" type="ORF">KSW06_03510</name>
</gene>
<evidence type="ECO:0000313" key="4">
    <source>
        <dbReference type="Proteomes" id="UP001197492"/>
    </source>
</evidence>
<dbReference type="AlphaFoldDB" id="A0AAW4MQ57"/>
<dbReference type="GeneID" id="301324706"/>